<keyword evidence="9" id="KW-1185">Reference proteome</keyword>
<feature type="compositionally biased region" description="Acidic residues" evidence="6">
    <location>
        <begin position="198"/>
        <end position="212"/>
    </location>
</feature>
<dbReference type="PANTHER" id="PTHR19879:SF1">
    <property type="entry name" value="CANNONBALL-RELATED"/>
    <property type="match status" value="1"/>
</dbReference>
<dbReference type="Proteomes" id="UP000717585">
    <property type="component" value="Unassembled WGS sequence"/>
</dbReference>
<reference evidence="8" key="1">
    <citation type="submission" date="2021-05" db="EMBL/GenBank/DDBJ databases">
        <title>A free-living protist that lacks canonical eukaryotic 1 DNA replication and segregation systems.</title>
        <authorList>
            <person name="Salas-Leiva D.E."/>
            <person name="Tromer E.C."/>
            <person name="Curtis B.A."/>
            <person name="Jerlstrom-Hultqvist J."/>
            <person name="Kolisko M."/>
            <person name="Yi Z."/>
            <person name="Salas-Leiva J.S."/>
            <person name="Gallot-Lavallee L."/>
            <person name="Kops G.J.P.L."/>
            <person name="Archibald J.M."/>
            <person name="Simpson A.G.B."/>
            <person name="Roger A.J."/>
        </authorList>
    </citation>
    <scope>NUCLEOTIDE SEQUENCE</scope>
    <source>
        <strain evidence="8">BICM</strain>
    </source>
</reference>
<dbReference type="InterPro" id="IPR001680">
    <property type="entry name" value="WD40_rpt"/>
</dbReference>
<feature type="repeat" description="WD" evidence="5">
    <location>
        <begin position="358"/>
        <end position="390"/>
    </location>
</feature>
<feature type="repeat" description="WD" evidence="5">
    <location>
        <begin position="400"/>
        <end position="434"/>
    </location>
</feature>
<dbReference type="PROSITE" id="PS00678">
    <property type="entry name" value="WD_REPEATS_1"/>
    <property type="match status" value="1"/>
</dbReference>
<dbReference type="InterPro" id="IPR037264">
    <property type="entry name" value="TFIID_NTD2_sf"/>
</dbReference>
<feature type="domain" description="TFIID subunit TAF5 NTD2" evidence="7">
    <location>
        <begin position="8"/>
        <end position="123"/>
    </location>
</feature>
<name>A0A8J6BWT2_9EUKA</name>
<feature type="repeat" description="WD" evidence="5">
    <location>
        <begin position="487"/>
        <end position="527"/>
    </location>
</feature>
<dbReference type="GO" id="GO:0006367">
    <property type="term" value="P:transcription initiation at RNA polymerase II promoter"/>
    <property type="evidence" value="ECO:0007669"/>
    <property type="project" value="TreeGrafter"/>
</dbReference>
<dbReference type="EMBL" id="JAHDYR010000033">
    <property type="protein sequence ID" value="KAG9392751.1"/>
    <property type="molecule type" value="Genomic_DNA"/>
</dbReference>
<dbReference type="InterPro" id="IPR007582">
    <property type="entry name" value="TFIID_NTD2"/>
</dbReference>
<dbReference type="Gene3D" id="2.130.10.10">
    <property type="entry name" value="YVTN repeat-like/Quinoprotein amine dehydrogenase"/>
    <property type="match status" value="2"/>
</dbReference>
<gene>
    <name evidence="8" type="ORF">J8273_5890</name>
</gene>
<dbReference type="SUPFAM" id="SSF50978">
    <property type="entry name" value="WD40 repeat-like"/>
    <property type="match status" value="1"/>
</dbReference>
<keyword evidence="3" id="KW-0677">Repeat</keyword>
<keyword evidence="2 5" id="KW-0853">WD repeat</keyword>
<evidence type="ECO:0000313" key="9">
    <source>
        <dbReference type="Proteomes" id="UP000717585"/>
    </source>
</evidence>
<dbReference type="PANTHER" id="PTHR19879">
    <property type="entry name" value="TRANSCRIPTION INITIATION FACTOR TFIID"/>
    <property type="match status" value="1"/>
</dbReference>
<feature type="repeat" description="WD" evidence="5">
    <location>
        <begin position="445"/>
        <end position="486"/>
    </location>
</feature>
<dbReference type="InterPro" id="IPR015943">
    <property type="entry name" value="WD40/YVTN_repeat-like_dom_sf"/>
</dbReference>
<dbReference type="GO" id="GO:0005669">
    <property type="term" value="C:transcription factor TFIID complex"/>
    <property type="evidence" value="ECO:0007669"/>
    <property type="project" value="TreeGrafter"/>
</dbReference>
<comment type="subcellular location">
    <subcellularLocation>
        <location evidence="1">Nucleus</location>
    </subcellularLocation>
</comment>
<sequence>MSSVIVGQFVHFSEWVDNSLEFNKIELSELLFPLFIRTYLHLVSDRKIDQAKQFFNDIGTQHSFFTLSDDEIARFRALTYEQLSAAPYDKRDDLIYKWIKYKYRVRMGAPVRELLEQKLSAMEPAFREVVNETVSIKMIKQTTTQLGRSQRGWGRLSVELPTVDEDSRDTVHPTLKDDHRWVSNPEHFVTCAEKMEEVLTEEAEEEEDEEDDTKALQPPRRRHEFRAPDMPRVRMPMAVQERILAMVNHADHVSANSLPSICQFTALNVGPTSSMTISRFGDLAMVGSRRGVISVWDLNQPRDAAPSANRYTLVGHSSMVTSLSLSADNALLLSSDAEGAVRMWLAGSSESRGQVARREGCKCPVWSVSWSPYGLYYVTGSHNGTATLWNCERAAPCMHFTGHLSDVNDAIIHTSGDIVVTAGADATARMFDTRVGSNSCHLYTLSPHTEAAVKVRASPDGRVLATADMNGLVMIWDTRMGRLLATLNGHTAAVKDLDFSRSGTLLSTVAVDGVRLWDMTTLRSLARVPCTASFPQYEPEDEETAPALPFSTNSVPELHLSVYPTKQPLLATRFTYSDVLIAGGVFTGQTE</sequence>
<dbReference type="SMART" id="SM00320">
    <property type="entry name" value="WD40"/>
    <property type="match status" value="6"/>
</dbReference>
<dbReference type="Pfam" id="PF04494">
    <property type="entry name" value="TFIID_NTD2"/>
    <property type="match status" value="1"/>
</dbReference>
<dbReference type="PROSITE" id="PS50082">
    <property type="entry name" value="WD_REPEATS_2"/>
    <property type="match status" value="5"/>
</dbReference>
<dbReference type="GO" id="GO:0016251">
    <property type="term" value="F:RNA polymerase II general transcription initiation factor activity"/>
    <property type="evidence" value="ECO:0007669"/>
    <property type="project" value="TreeGrafter"/>
</dbReference>
<evidence type="ECO:0000256" key="3">
    <source>
        <dbReference type="ARBA" id="ARBA00022737"/>
    </source>
</evidence>
<feature type="repeat" description="WD" evidence="5">
    <location>
        <begin position="313"/>
        <end position="344"/>
    </location>
</feature>
<dbReference type="Pfam" id="PF00400">
    <property type="entry name" value="WD40"/>
    <property type="match status" value="5"/>
</dbReference>
<comment type="caution">
    <text evidence="8">The sequence shown here is derived from an EMBL/GenBank/DDBJ whole genome shotgun (WGS) entry which is preliminary data.</text>
</comment>
<evidence type="ECO:0000256" key="5">
    <source>
        <dbReference type="PROSITE-ProRule" id="PRU00221"/>
    </source>
</evidence>
<dbReference type="OrthoDB" id="10266330at2759"/>
<dbReference type="Gene3D" id="1.25.40.500">
    <property type="entry name" value="TFIID subunit TAF5, NTD2 domain"/>
    <property type="match status" value="1"/>
</dbReference>
<accession>A0A8J6BWT2</accession>
<protein>
    <submittedName>
        <fullName evidence="8">WD domain, G-beta repeat</fullName>
    </submittedName>
</protein>
<feature type="region of interest" description="Disordered" evidence="6">
    <location>
        <begin position="198"/>
        <end position="222"/>
    </location>
</feature>
<evidence type="ECO:0000256" key="2">
    <source>
        <dbReference type="ARBA" id="ARBA00022574"/>
    </source>
</evidence>
<proteinExistence type="predicted"/>
<evidence type="ECO:0000256" key="6">
    <source>
        <dbReference type="SAM" id="MobiDB-lite"/>
    </source>
</evidence>
<dbReference type="AlphaFoldDB" id="A0A8J6BWT2"/>
<organism evidence="8 9">
    <name type="scientific">Carpediemonas membranifera</name>
    <dbReference type="NCBI Taxonomy" id="201153"/>
    <lineage>
        <taxon>Eukaryota</taxon>
        <taxon>Metamonada</taxon>
        <taxon>Carpediemonas-like organisms</taxon>
        <taxon>Carpediemonas</taxon>
    </lineage>
</organism>
<evidence type="ECO:0000259" key="7">
    <source>
        <dbReference type="Pfam" id="PF04494"/>
    </source>
</evidence>
<dbReference type="SUPFAM" id="SSF160897">
    <property type="entry name" value="Taf5 N-terminal domain-like"/>
    <property type="match status" value="1"/>
</dbReference>
<dbReference type="InterPro" id="IPR036322">
    <property type="entry name" value="WD40_repeat_dom_sf"/>
</dbReference>
<dbReference type="CDD" id="cd00200">
    <property type="entry name" value="WD40"/>
    <property type="match status" value="1"/>
</dbReference>
<keyword evidence="4" id="KW-0539">Nucleus</keyword>
<dbReference type="InterPro" id="IPR019775">
    <property type="entry name" value="WD40_repeat_CS"/>
</dbReference>
<dbReference type="PROSITE" id="PS50294">
    <property type="entry name" value="WD_REPEATS_REGION"/>
    <property type="match status" value="2"/>
</dbReference>
<evidence type="ECO:0000256" key="1">
    <source>
        <dbReference type="ARBA" id="ARBA00004123"/>
    </source>
</evidence>
<evidence type="ECO:0000256" key="4">
    <source>
        <dbReference type="ARBA" id="ARBA00023242"/>
    </source>
</evidence>
<evidence type="ECO:0000313" key="8">
    <source>
        <dbReference type="EMBL" id="KAG9392751.1"/>
    </source>
</evidence>